<evidence type="ECO:0000313" key="2">
    <source>
        <dbReference type="EMBL" id="GJT51006.1"/>
    </source>
</evidence>
<accession>A0ABQ5EJB1</accession>
<evidence type="ECO:0000256" key="1">
    <source>
        <dbReference type="SAM" id="MobiDB-lite"/>
    </source>
</evidence>
<reference evidence="2" key="1">
    <citation type="journal article" date="2022" name="Int. J. Mol. Sci.">
        <title>Draft Genome of Tanacetum Coccineum: Genomic Comparison of Closely Related Tanacetum-Family Plants.</title>
        <authorList>
            <person name="Yamashiro T."/>
            <person name="Shiraishi A."/>
            <person name="Nakayama K."/>
            <person name="Satake H."/>
        </authorList>
    </citation>
    <scope>NUCLEOTIDE SEQUENCE</scope>
</reference>
<feature type="region of interest" description="Disordered" evidence="1">
    <location>
        <begin position="1"/>
        <end position="50"/>
    </location>
</feature>
<protein>
    <submittedName>
        <fullName evidence="2">Uncharacterized protein</fullName>
    </submittedName>
</protein>
<proteinExistence type="predicted"/>
<dbReference type="EMBL" id="BQNB010016370">
    <property type="protein sequence ID" value="GJT51006.1"/>
    <property type="molecule type" value="Genomic_DNA"/>
</dbReference>
<reference evidence="2" key="2">
    <citation type="submission" date="2022-01" db="EMBL/GenBank/DDBJ databases">
        <authorList>
            <person name="Yamashiro T."/>
            <person name="Shiraishi A."/>
            <person name="Satake H."/>
            <person name="Nakayama K."/>
        </authorList>
    </citation>
    <scope>NUCLEOTIDE SEQUENCE</scope>
</reference>
<comment type="caution">
    <text evidence="2">The sequence shown here is derived from an EMBL/GenBank/DDBJ whole genome shotgun (WGS) entry which is preliminary data.</text>
</comment>
<evidence type="ECO:0000313" key="3">
    <source>
        <dbReference type="Proteomes" id="UP001151760"/>
    </source>
</evidence>
<name>A0ABQ5EJB1_9ASTR</name>
<keyword evidence="3" id="KW-1185">Reference proteome</keyword>
<dbReference type="Proteomes" id="UP001151760">
    <property type="component" value="Unassembled WGS sequence"/>
</dbReference>
<gene>
    <name evidence="2" type="ORF">Tco_0977163</name>
</gene>
<organism evidence="2 3">
    <name type="scientific">Tanacetum coccineum</name>
    <dbReference type="NCBI Taxonomy" id="301880"/>
    <lineage>
        <taxon>Eukaryota</taxon>
        <taxon>Viridiplantae</taxon>
        <taxon>Streptophyta</taxon>
        <taxon>Embryophyta</taxon>
        <taxon>Tracheophyta</taxon>
        <taxon>Spermatophyta</taxon>
        <taxon>Magnoliopsida</taxon>
        <taxon>eudicotyledons</taxon>
        <taxon>Gunneridae</taxon>
        <taxon>Pentapetalae</taxon>
        <taxon>asterids</taxon>
        <taxon>campanulids</taxon>
        <taxon>Asterales</taxon>
        <taxon>Asteraceae</taxon>
        <taxon>Asteroideae</taxon>
        <taxon>Anthemideae</taxon>
        <taxon>Anthemidinae</taxon>
        <taxon>Tanacetum</taxon>
    </lineage>
</organism>
<feature type="compositionally biased region" description="Low complexity" evidence="1">
    <location>
        <begin position="1"/>
        <end position="36"/>
    </location>
</feature>
<sequence length="122" mass="13736">MFGNNSGNNNNNVEDLFVNDNANNNATNNVNNLVNNEDLPQLLDSRGSSHVKNVPQLDVEDFSSWNERFLVYLDGLEPFLLEILESGPYAPKSPASTPEFFWLSLKSSVHLKTKILLTKIRD</sequence>